<dbReference type="PANTHER" id="PTHR10906">
    <property type="entry name" value="SECY/SEC61-ALPHA FAMILY MEMBER"/>
    <property type="match status" value="1"/>
</dbReference>
<feature type="transmembrane region" description="Helical" evidence="2">
    <location>
        <begin position="20"/>
        <end position="43"/>
    </location>
</feature>
<gene>
    <name evidence="3" type="ORF">HA252_03870</name>
</gene>
<dbReference type="Pfam" id="PF00344">
    <property type="entry name" value="SecY"/>
    <property type="match status" value="1"/>
</dbReference>
<keyword evidence="2" id="KW-0812">Transmembrane</keyword>
<dbReference type="GO" id="GO:0016020">
    <property type="term" value="C:membrane"/>
    <property type="evidence" value="ECO:0007669"/>
    <property type="project" value="InterPro"/>
</dbReference>
<sequence>MFNEIAQSVVRLQFVGSGGLVLHALLYIVVLTVVCVLFGRFWIDMANQGPEAVSQQLDKAGMMIPGFRRDPRVIRRVLERYIPPISILGSAFVGLLSGFADLTGALGSGTGILLTVGIVYRLYEELARLQLMEMHPLLGKLFGQG</sequence>
<dbReference type="Proteomes" id="UP000564964">
    <property type="component" value="Unassembled WGS sequence"/>
</dbReference>
<evidence type="ECO:0008006" key="5">
    <source>
        <dbReference type="Google" id="ProtNLM"/>
    </source>
</evidence>
<dbReference type="EMBL" id="DUGH01000096">
    <property type="protein sequence ID" value="HIH16514.1"/>
    <property type="molecule type" value="Genomic_DNA"/>
</dbReference>
<comment type="caution">
    <text evidence="3">The sequence shown here is derived from an EMBL/GenBank/DDBJ whole genome shotgun (WGS) entry which is preliminary data.</text>
</comment>
<name>A0A7J4JGR9_9ARCH</name>
<evidence type="ECO:0000256" key="2">
    <source>
        <dbReference type="SAM" id="Phobius"/>
    </source>
</evidence>
<keyword evidence="2" id="KW-0472">Membrane</keyword>
<evidence type="ECO:0000256" key="1">
    <source>
        <dbReference type="RuleBase" id="RU004349"/>
    </source>
</evidence>
<dbReference type="AlphaFoldDB" id="A0A7J4JGR9"/>
<reference evidence="4" key="1">
    <citation type="journal article" date="2020" name="bioRxiv">
        <title>A rank-normalized archaeal taxonomy based on genome phylogeny resolves widespread incomplete and uneven classifications.</title>
        <authorList>
            <person name="Rinke C."/>
            <person name="Chuvochina M."/>
            <person name="Mussig A.J."/>
            <person name="Chaumeil P.-A."/>
            <person name="Waite D.W."/>
            <person name="Whitman W.B."/>
            <person name="Parks D.H."/>
            <person name="Hugenholtz P."/>
        </authorList>
    </citation>
    <scope>NUCLEOTIDE SEQUENCE [LARGE SCALE GENOMIC DNA]</scope>
</reference>
<dbReference type="Gene3D" id="1.10.3370.10">
    <property type="entry name" value="SecY subunit domain"/>
    <property type="match status" value="1"/>
</dbReference>
<keyword evidence="2" id="KW-1133">Transmembrane helix</keyword>
<accession>A0A7J4JGR9</accession>
<feature type="transmembrane region" description="Helical" evidence="2">
    <location>
        <begin position="81"/>
        <end position="99"/>
    </location>
</feature>
<dbReference type="InterPro" id="IPR002208">
    <property type="entry name" value="SecY/SEC61-alpha"/>
</dbReference>
<proteinExistence type="inferred from homology"/>
<comment type="similarity">
    <text evidence="1">Belongs to the SecY/SEC61-alpha family.</text>
</comment>
<dbReference type="InterPro" id="IPR023201">
    <property type="entry name" value="SecY_dom_sf"/>
</dbReference>
<feature type="transmembrane region" description="Helical" evidence="2">
    <location>
        <begin position="105"/>
        <end position="123"/>
    </location>
</feature>
<dbReference type="SUPFAM" id="SSF103491">
    <property type="entry name" value="Preprotein translocase SecY subunit"/>
    <property type="match status" value="1"/>
</dbReference>
<organism evidence="3 4">
    <name type="scientific">Candidatus Iainarchaeum sp</name>
    <dbReference type="NCBI Taxonomy" id="3101447"/>
    <lineage>
        <taxon>Archaea</taxon>
        <taxon>Candidatus Iainarchaeota</taxon>
        <taxon>Candidatus Iainarchaeia</taxon>
        <taxon>Candidatus Iainarchaeales</taxon>
        <taxon>Candidatus Iainarchaeaceae</taxon>
        <taxon>Candidatus Iainarchaeum</taxon>
    </lineage>
</organism>
<protein>
    <recommendedName>
        <fullName evidence="5">Preprotein translocase subunit SecY</fullName>
    </recommendedName>
</protein>
<evidence type="ECO:0000313" key="4">
    <source>
        <dbReference type="Proteomes" id="UP000564964"/>
    </source>
</evidence>
<evidence type="ECO:0000313" key="3">
    <source>
        <dbReference type="EMBL" id="HIH16514.1"/>
    </source>
</evidence>
<dbReference type="GO" id="GO:0015031">
    <property type="term" value="P:protein transport"/>
    <property type="evidence" value="ECO:0007669"/>
    <property type="project" value="InterPro"/>
</dbReference>